<dbReference type="Pfam" id="PF14706">
    <property type="entry name" value="Tnp_DNA_bind"/>
    <property type="match status" value="1"/>
</dbReference>
<feature type="domain" description="Transposase Tn5-like N-terminal" evidence="1">
    <location>
        <begin position="14"/>
        <end position="70"/>
    </location>
</feature>
<dbReference type="InterPro" id="IPR014735">
    <property type="entry name" value="Transposase_Tn5-like_N"/>
</dbReference>
<gene>
    <name evidence="2" type="ORF">J8J14_23650</name>
</gene>
<evidence type="ECO:0000313" key="3">
    <source>
        <dbReference type="Proteomes" id="UP000681594"/>
    </source>
</evidence>
<evidence type="ECO:0000259" key="1">
    <source>
        <dbReference type="Pfam" id="PF14706"/>
    </source>
</evidence>
<keyword evidence="3" id="KW-1185">Reference proteome</keyword>
<dbReference type="Gene3D" id="1.10.740.10">
    <property type="entry name" value="Transferase Inhibitor Protein From Tn5, Chain"/>
    <property type="match status" value="1"/>
</dbReference>
<dbReference type="NCBIfam" id="NF033590">
    <property type="entry name" value="transpos_IS4_3"/>
    <property type="match status" value="1"/>
</dbReference>
<accession>A0ABS4AL45</accession>
<name>A0ABS4AL45_9PROT</name>
<comment type="caution">
    <text evidence="2">The sequence shown here is derived from an EMBL/GenBank/DDBJ whole genome shotgun (WGS) entry which is preliminary data.</text>
</comment>
<dbReference type="Proteomes" id="UP000681594">
    <property type="component" value="Unassembled WGS sequence"/>
</dbReference>
<dbReference type="InterPro" id="IPR054836">
    <property type="entry name" value="Tn5_transposase"/>
</dbReference>
<dbReference type="Gene3D" id="1.10.246.40">
    <property type="entry name" value="Tn5 transposase, domain 1"/>
    <property type="match status" value="1"/>
</dbReference>
<dbReference type="InterPro" id="IPR012337">
    <property type="entry name" value="RNaseH-like_sf"/>
</dbReference>
<sequence length="483" mass="52264">MSDGAGAPAAAGLSWVDGELPSNGLGDERLVGRLRLLLRQLSNAIGRPLPLACQDWAGTKAAYRFFSNERFGEDAVLSGHLAATAARCAATDGPILVVQDTTAFAYKWAKPGTFGAIGRAPTGRDRQGRLRLHTQCGVLMHASLVVTPEGLPLGLAAAKFWTRSQFKGANALKRHVNPTRVPIEEKESIRWLAGLEAATSLLGTPGRLVHVGDRESDIYEFFCAAHDLGTHFLVRTCVDRLALDGKTTVGAVMAGAVSRGTHRVEVTAEDGTVSTAELELRFARVRVLPPTGKQKRYPALDLSILHAREPVEPVGRARIDWKLATDFAINSTEEAVEKLCWYACRWKIELFHKILKSGCRAEAARLRTAERLTKLIAVLCIIAWRVFWTTIIGRAAPAAPTEVALTAAEVGVLDRALPGKATCGASTTPAPRTLSTYLVKVARLGGYLARTRDPPPGITVMWRGWSRLADIMTGVELAERRCG</sequence>
<dbReference type="Gene3D" id="3.90.350.10">
    <property type="entry name" value="Transposase Inhibitor Protein From Tn5, Chain A, domain 1"/>
    <property type="match status" value="1"/>
</dbReference>
<evidence type="ECO:0000313" key="2">
    <source>
        <dbReference type="EMBL" id="MBP0447747.1"/>
    </source>
</evidence>
<dbReference type="PANTHER" id="PTHR37319:SF1">
    <property type="entry name" value="TRANSPOSASE TN5 DIMERISATION DOMAIN-CONTAINING PROTEIN"/>
    <property type="match status" value="1"/>
</dbReference>
<reference evidence="2 3" key="1">
    <citation type="submission" date="2021-03" db="EMBL/GenBank/DDBJ databases">
        <authorList>
            <person name="So Y."/>
        </authorList>
    </citation>
    <scope>NUCLEOTIDE SEQUENCE [LARGE SCALE GENOMIC DNA]</scope>
    <source>
        <strain evidence="2 3">SSH11</strain>
    </source>
</reference>
<dbReference type="EMBL" id="JAGIZB010000055">
    <property type="protein sequence ID" value="MBP0447747.1"/>
    <property type="molecule type" value="Genomic_DNA"/>
</dbReference>
<dbReference type="InterPro" id="IPR014737">
    <property type="entry name" value="Transposase_Tn5-like_C"/>
</dbReference>
<dbReference type="SUPFAM" id="SSF53098">
    <property type="entry name" value="Ribonuclease H-like"/>
    <property type="match status" value="1"/>
</dbReference>
<proteinExistence type="predicted"/>
<dbReference type="InterPro" id="IPR047768">
    <property type="entry name" value="Tn5p-like"/>
</dbReference>
<dbReference type="RefSeq" id="WP_209382012.1">
    <property type="nucleotide sequence ID" value="NZ_JAGIZB010000055.1"/>
</dbReference>
<protein>
    <submittedName>
        <fullName evidence="2">IS4 family transposase</fullName>
    </submittedName>
</protein>
<dbReference type="PANTHER" id="PTHR37319">
    <property type="entry name" value="TRANSPOSASE"/>
    <property type="match status" value="1"/>
</dbReference>
<dbReference type="InterPro" id="IPR038215">
    <property type="entry name" value="TN5-like_N_sf"/>
</dbReference>
<organism evidence="2 3">
    <name type="scientific">Pararoseomonas baculiformis</name>
    <dbReference type="NCBI Taxonomy" id="2820812"/>
    <lineage>
        <taxon>Bacteria</taxon>
        <taxon>Pseudomonadati</taxon>
        <taxon>Pseudomonadota</taxon>
        <taxon>Alphaproteobacteria</taxon>
        <taxon>Acetobacterales</taxon>
        <taxon>Acetobacteraceae</taxon>
        <taxon>Pararoseomonas</taxon>
    </lineage>
</organism>